<keyword evidence="6" id="KW-1185">Reference proteome</keyword>
<keyword evidence="1 4" id="KW-0812">Transmembrane</keyword>
<evidence type="ECO:0000313" key="6">
    <source>
        <dbReference type="Proteomes" id="UP000697127"/>
    </source>
</evidence>
<dbReference type="EMBL" id="PUHW01000094">
    <property type="protein sequence ID" value="KAG0689212.1"/>
    <property type="molecule type" value="Genomic_DNA"/>
</dbReference>
<keyword evidence="3 4" id="KW-0472">Membrane</keyword>
<dbReference type="OrthoDB" id="161814at2759"/>
<dbReference type="GO" id="GO:0016020">
    <property type="term" value="C:membrane"/>
    <property type="evidence" value="ECO:0007669"/>
    <property type="project" value="UniProtKB-SubCell"/>
</dbReference>
<sequence>MSHANMAHGDMEHDMPGMKMCKMSMVLNADYENLCILTDAIMVTNKVQLILAILGITLFTVGYEYFKNFVDKLQSKYSQYFNSNAVTETEKMKYKIRLSISYALTVGYSFIIMLLFMTYNVWVMLSVCVGAGLGHYFFGGSATAPLVCH</sequence>
<comment type="caution">
    <text evidence="5">The sequence shown here is derived from an EMBL/GenBank/DDBJ whole genome shotgun (WGS) entry which is preliminary data.</text>
</comment>
<keyword evidence="4" id="KW-0187">Copper transport</keyword>
<dbReference type="PANTHER" id="PTHR12483">
    <property type="entry name" value="SOLUTE CARRIER FAMILY 31 COPPER TRANSPORTERS"/>
    <property type="match status" value="1"/>
</dbReference>
<evidence type="ECO:0000313" key="5">
    <source>
        <dbReference type="EMBL" id="KAG0689212.1"/>
    </source>
</evidence>
<name>A0A9P6WN91_9ASCO</name>
<dbReference type="Pfam" id="PF04145">
    <property type="entry name" value="Ctr"/>
    <property type="match status" value="2"/>
</dbReference>
<keyword evidence="4" id="KW-0186">Copper</keyword>
<evidence type="ECO:0000256" key="4">
    <source>
        <dbReference type="RuleBase" id="RU367022"/>
    </source>
</evidence>
<proteinExistence type="inferred from homology"/>
<feature type="transmembrane region" description="Helical" evidence="4">
    <location>
        <begin position="100"/>
        <end position="117"/>
    </location>
</feature>
<feature type="transmembrane region" description="Helical" evidence="4">
    <location>
        <begin position="47"/>
        <end position="66"/>
    </location>
</feature>
<comment type="similarity">
    <text evidence="4">Belongs to the copper transporter (Ctr) (TC 1.A.56) family. SLC31A subfamily.</text>
</comment>
<evidence type="ECO:0000256" key="2">
    <source>
        <dbReference type="ARBA" id="ARBA00022989"/>
    </source>
</evidence>
<comment type="subcellular location">
    <subcellularLocation>
        <location evidence="4">Membrane</location>
        <topology evidence="4">Multi-pass membrane protein</topology>
    </subcellularLocation>
</comment>
<dbReference type="InterPro" id="IPR007274">
    <property type="entry name" value="Cop_transporter"/>
</dbReference>
<dbReference type="Proteomes" id="UP000697127">
    <property type="component" value="Unassembled WGS sequence"/>
</dbReference>
<dbReference type="AlphaFoldDB" id="A0A9P6WN91"/>
<keyword evidence="2 4" id="KW-1133">Transmembrane helix</keyword>
<organism evidence="5 6">
    <name type="scientific">Pichia californica</name>
    <dbReference type="NCBI Taxonomy" id="460514"/>
    <lineage>
        <taxon>Eukaryota</taxon>
        <taxon>Fungi</taxon>
        <taxon>Dikarya</taxon>
        <taxon>Ascomycota</taxon>
        <taxon>Saccharomycotina</taxon>
        <taxon>Pichiomycetes</taxon>
        <taxon>Pichiales</taxon>
        <taxon>Pichiaceae</taxon>
        <taxon>Pichia</taxon>
    </lineage>
</organism>
<evidence type="ECO:0000256" key="3">
    <source>
        <dbReference type="ARBA" id="ARBA00023136"/>
    </source>
</evidence>
<keyword evidence="4" id="KW-0813">Transport</keyword>
<dbReference type="PANTHER" id="PTHR12483:SF115">
    <property type="entry name" value="COPPER TRANSPORT PROTEIN"/>
    <property type="match status" value="1"/>
</dbReference>
<reference evidence="5" key="1">
    <citation type="submission" date="2020-11" db="EMBL/GenBank/DDBJ databases">
        <title>Kefir isolates.</title>
        <authorList>
            <person name="Marcisauskas S."/>
            <person name="Kim Y."/>
            <person name="Blasche S."/>
        </authorList>
    </citation>
    <scope>NUCLEOTIDE SEQUENCE</scope>
    <source>
        <strain evidence="5">Olga-1</strain>
    </source>
</reference>
<feature type="transmembrane region" description="Helical" evidence="4">
    <location>
        <begin position="123"/>
        <end position="148"/>
    </location>
</feature>
<protein>
    <recommendedName>
        <fullName evidence="4">Copper transport protein</fullName>
    </recommendedName>
</protein>
<dbReference type="GO" id="GO:0005375">
    <property type="term" value="F:copper ion transmembrane transporter activity"/>
    <property type="evidence" value="ECO:0007669"/>
    <property type="project" value="UniProtKB-UniRule"/>
</dbReference>
<evidence type="ECO:0000256" key="1">
    <source>
        <dbReference type="ARBA" id="ARBA00022692"/>
    </source>
</evidence>
<keyword evidence="4" id="KW-0406">Ion transport</keyword>
<accession>A0A9P6WN91</accession>
<gene>
    <name evidence="5" type="ORF">C6P40_005409</name>
</gene>